<dbReference type="Proteomes" id="UP000004619">
    <property type="component" value="Unassembled WGS sequence"/>
</dbReference>
<evidence type="ECO:0000313" key="1">
    <source>
        <dbReference type="EMBL" id="EEU97819.1"/>
    </source>
</evidence>
<keyword evidence="2" id="KW-1185">Reference proteome</keyword>
<organism evidence="1 2">
    <name type="scientific">Faecalibacterium duncaniae (strain DSM 17677 / JCM 31915 / A2-165)</name>
    <name type="common">Faecalibacterium prausnitzii</name>
    <dbReference type="NCBI Taxonomy" id="411483"/>
    <lineage>
        <taxon>Bacteria</taxon>
        <taxon>Bacillati</taxon>
        <taxon>Bacillota</taxon>
        <taxon>Clostridia</taxon>
        <taxon>Eubacteriales</taxon>
        <taxon>Oscillospiraceae</taxon>
        <taxon>Faecalibacterium</taxon>
    </lineage>
</organism>
<comment type="caution">
    <text evidence="1">The sequence shown here is derived from an EMBL/GenBank/DDBJ whole genome shotgun (WGS) entry which is preliminary data.</text>
</comment>
<proteinExistence type="predicted"/>
<gene>
    <name evidence="1" type="ORF">FAEPRAA2165_00401</name>
</gene>
<dbReference type="HOGENOM" id="CLU_3025562_0_0_9"/>
<dbReference type="EMBL" id="ACOP02000008">
    <property type="protein sequence ID" value="EEU97819.1"/>
    <property type="molecule type" value="Genomic_DNA"/>
</dbReference>
<dbReference type="AlphaFoldDB" id="C7H2A6"/>
<protein>
    <submittedName>
        <fullName evidence="1">Uncharacterized protein</fullName>
    </submittedName>
</protein>
<accession>C7H2A6</accession>
<evidence type="ECO:0000313" key="2">
    <source>
        <dbReference type="Proteomes" id="UP000004619"/>
    </source>
</evidence>
<name>C7H2A6_FAED2</name>
<reference evidence="1" key="1">
    <citation type="submission" date="2009-08" db="EMBL/GenBank/DDBJ databases">
        <authorList>
            <person name="Weinstock G."/>
            <person name="Sodergren E."/>
            <person name="Clifton S."/>
            <person name="Fulton L."/>
            <person name="Fulton B."/>
            <person name="Courtney L."/>
            <person name="Fronick C."/>
            <person name="Harrison M."/>
            <person name="Strong C."/>
            <person name="Farmer C."/>
            <person name="Delahaunty K."/>
            <person name="Markovic C."/>
            <person name="Hall O."/>
            <person name="Minx P."/>
            <person name="Tomlinson C."/>
            <person name="Mitreva M."/>
            <person name="Nelson J."/>
            <person name="Hou S."/>
            <person name="Wollam A."/>
            <person name="Pepin K.H."/>
            <person name="Johnson M."/>
            <person name="Bhonagiri V."/>
            <person name="Nash W.E."/>
            <person name="Warren W."/>
            <person name="Chinwalla A."/>
            <person name="Mardis E.R."/>
            <person name="Wilson R.K."/>
        </authorList>
    </citation>
    <scope>NUCLEOTIDE SEQUENCE [LARGE SCALE GENOMIC DNA]</scope>
    <source>
        <strain evidence="1">A2-165</strain>
    </source>
</reference>
<sequence length="55" mass="5913">MATLSTHPAGRRGTVKAGRQPIHFSLDGFLPSCYFSRSVATHLVTVSRALGLFVP</sequence>